<sequence length="196" mass="22463">MKEMINYRELAYDKNGIPIAKSLVRPILLIMRNNKLWKTSEVIEQLANKINLSQEIRHLRSDTATHYLIFSNHVYQAMTILKKYGWVKQVKRGRYEITFAGLEKISNSYLAYASANISKGALNSNWFHKRIFSTSKSVSNAIGKIPRQNLEMSRYIIKGTLANNTLARNIERYGNRRKIGTVGLALKKFGKEGLAP</sequence>
<dbReference type="InterPro" id="IPR025745">
    <property type="entry name" value="Mrr-like_N_dom"/>
</dbReference>
<dbReference type="EMBL" id="CP015496">
    <property type="protein sequence ID" value="AUI74401.1"/>
    <property type="molecule type" value="Genomic_DNA"/>
</dbReference>
<dbReference type="Proteomes" id="UP000234562">
    <property type="component" value="Chromosome"/>
</dbReference>
<dbReference type="AlphaFoldDB" id="A0AAU8XUB6"/>
<accession>A0AAU8XUB6</accession>
<gene>
    <name evidence="2" type="ORF">Lh8105_06135</name>
</gene>
<feature type="domain" description="Restriction system protein Mrr-like N-terminal" evidence="1">
    <location>
        <begin position="22"/>
        <end position="104"/>
    </location>
</feature>
<dbReference type="Pfam" id="PF14338">
    <property type="entry name" value="Mrr_N"/>
    <property type="match status" value="1"/>
</dbReference>
<proteinExistence type="predicted"/>
<evidence type="ECO:0000313" key="3">
    <source>
        <dbReference type="Proteomes" id="UP000234562"/>
    </source>
</evidence>
<evidence type="ECO:0000313" key="2">
    <source>
        <dbReference type="EMBL" id="AUI74401.1"/>
    </source>
</evidence>
<organism evidence="2 3">
    <name type="scientific">Lactobacillus helveticus</name>
    <name type="common">Lactobacillus suntoryeus</name>
    <dbReference type="NCBI Taxonomy" id="1587"/>
    <lineage>
        <taxon>Bacteria</taxon>
        <taxon>Bacillati</taxon>
        <taxon>Bacillota</taxon>
        <taxon>Bacilli</taxon>
        <taxon>Lactobacillales</taxon>
        <taxon>Lactobacillaceae</taxon>
        <taxon>Lactobacillus</taxon>
    </lineage>
</organism>
<evidence type="ECO:0000259" key="1">
    <source>
        <dbReference type="Pfam" id="PF14338"/>
    </source>
</evidence>
<reference evidence="3" key="1">
    <citation type="submission" date="2016-05" db="EMBL/GenBank/DDBJ databases">
        <title>Genome sequence of Lactobacillus helveticus FAM8105.</title>
        <authorList>
            <person name="Ahrens C."/>
            <person name="Schmid M."/>
        </authorList>
    </citation>
    <scope>NUCLEOTIDE SEQUENCE [LARGE SCALE GENOMIC DNA]</scope>
    <source>
        <strain evidence="3">FAM8105</strain>
    </source>
</reference>
<protein>
    <recommendedName>
        <fullName evidence="1">Restriction system protein Mrr-like N-terminal domain-containing protein</fullName>
    </recommendedName>
</protein>
<name>A0AAU8XUB6_LACHE</name>